<dbReference type="Proteomes" id="UP000471501">
    <property type="component" value="Unassembled WGS sequence"/>
</dbReference>
<accession>A0A6I4NMM8</accession>
<dbReference type="EMBL" id="WSTB01000007">
    <property type="protein sequence ID" value="MWB95343.1"/>
    <property type="molecule type" value="Genomic_DNA"/>
</dbReference>
<comment type="caution">
    <text evidence="1">The sequence shown here is derived from an EMBL/GenBank/DDBJ whole genome shotgun (WGS) entry which is preliminary data.</text>
</comment>
<evidence type="ECO:0000313" key="1">
    <source>
        <dbReference type="EMBL" id="MWB95343.1"/>
    </source>
</evidence>
<reference evidence="1 2" key="1">
    <citation type="submission" date="2019-12" db="EMBL/GenBank/DDBJ databases">
        <authorList>
            <person name="Kim Y.S."/>
        </authorList>
    </citation>
    <scope>NUCLEOTIDE SEQUENCE [LARGE SCALE GENOMIC DNA]</scope>
    <source>
        <strain evidence="1 2">GA093</strain>
    </source>
</reference>
<name>A0A6I4NMM8_9FLAO</name>
<keyword evidence="2" id="KW-1185">Reference proteome</keyword>
<sequence>MIVLLSSTKLQAQDDAAELAKKLSNPIASLISVPFQNNSDYGIGTLNGSRNTLNFQPVLPVSINDNLNMIARVVLPIVTQNNITGVGQKESGLSDAVVSAFFSPKNTKNGYTWGVGPAFLIPTGTDDFLTTKKFGIGPTAIALKQTNGWTLGVLANQIWSVAGSSDRPDVSQMFVQPFITHNWKSGAGLGVVAEYTQNWVANTSSVWLVPNVSGVTSIGTQKVSLAIGPRINIIAPESMRADWGWRAVVIFLFPK</sequence>
<evidence type="ECO:0000313" key="2">
    <source>
        <dbReference type="Proteomes" id="UP000471501"/>
    </source>
</evidence>
<dbReference type="RefSeq" id="WP_160375268.1">
    <property type="nucleotide sequence ID" value="NZ_WSTB01000007.1"/>
</dbReference>
<gene>
    <name evidence="1" type="ORF">GON26_13320</name>
</gene>
<organism evidence="1 2">
    <name type="scientific">Flavobacterium hydrocarbonoxydans</name>
    <dbReference type="NCBI Taxonomy" id="2683249"/>
    <lineage>
        <taxon>Bacteria</taxon>
        <taxon>Pseudomonadati</taxon>
        <taxon>Bacteroidota</taxon>
        <taxon>Flavobacteriia</taxon>
        <taxon>Flavobacteriales</taxon>
        <taxon>Flavobacteriaceae</taxon>
        <taxon>Flavobacterium</taxon>
    </lineage>
</organism>
<proteinExistence type="predicted"/>
<protein>
    <recommendedName>
        <fullName evidence="3">Transporter</fullName>
    </recommendedName>
</protein>
<evidence type="ECO:0008006" key="3">
    <source>
        <dbReference type="Google" id="ProtNLM"/>
    </source>
</evidence>
<dbReference type="AlphaFoldDB" id="A0A6I4NMM8"/>